<evidence type="ECO:0000313" key="5">
    <source>
        <dbReference type="Proteomes" id="UP000008810"/>
    </source>
</evidence>
<dbReference type="InterPro" id="IPR008972">
    <property type="entry name" value="Cupredoxin"/>
</dbReference>
<feature type="signal peptide" evidence="2">
    <location>
        <begin position="1"/>
        <end position="33"/>
    </location>
</feature>
<protein>
    <recommendedName>
        <fullName evidence="6">Phytocyanin domain-containing protein</fullName>
    </recommendedName>
</protein>
<reference evidence="4" key="3">
    <citation type="submission" date="2018-08" db="UniProtKB">
        <authorList>
            <consortium name="EnsemblPlants"/>
        </authorList>
    </citation>
    <scope>IDENTIFICATION</scope>
    <source>
        <strain evidence="4">cv. Bd21</strain>
    </source>
</reference>
<evidence type="ECO:0000313" key="3">
    <source>
        <dbReference type="EMBL" id="KQK01054.1"/>
    </source>
</evidence>
<proteinExistence type="predicted"/>
<dbReference type="OrthoDB" id="1896188at2759"/>
<dbReference type="AlphaFoldDB" id="A0A0Q3M9N6"/>
<feature type="chain" id="PRO_5036297596" description="Phytocyanin domain-containing protein" evidence="2">
    <location>
        <begin position="34"/>
        <end position="172"/>
    </location>
</feature>
<dbReference type="Proteomes" id="UP000008810">
    <property type="component" value="Chromosome 3"/>
</dbReference>
<evidence type="ECO:0000313" key="4">
    <source>
        <dbReference type="EnsemblPlants" id="KQK01054"/>
    </source>
</evidence>
<accession>A0A0Q3M9N6</accession>
<evidence type="ECO:0000256" key="1">
    <source>
        <dbReference type="SAM" id="MobiDB-lite"/>
    </source>
</evidence>
<keyword evidence="5" id="KW-1185">Reference proteome</keyword>
<dbReference type="SUPFAM" id="SSF49503">
    <property type="entry name" value="Cupredoxins"/>
    <property type="match status" value="1"/>
</dbReference>
<dbReference type="GO" id="GO:0005886">
    <property type="term" value="C:plasma membrane"/>
    <property type="evidence" value="ECO:0000318"/>
    <property type="project" value="GO_Central"/>
</dbReference>
<dbReference type="EnsemblPlants" id="KQK01054">
    <property type="protein sequence ID" value="KQK01054"/>
    <property type="gene ID" value="BRADI_3g53573v3"/>
</dbReference>
<name>A0A0Q3M9N6_BRADI</name>
<gene>
    <name evidence="3" type="ORF">BRADI_3g53573v3</name>
</gene>
<evidence type="ECO:0008006" key="6">
    <source>
        <dbReference type="Google" id="ProtNLM"/>
    </source>
</evidence>
<evidence type="ECO:0000256" key="2">
    <source>
        <dbReference type="SAM" id="SignalP"/>
    </source>
</evidence>
<reference evidence="3 4" key="1">
    <citation type="journal article" date="2010" name="Nature">
        <title>Genome sequencing and analysis of the model grass Brachypodium distachyon.</title>
        <authorList>
            <consortium name="International Brachypodium Initiative"/>
        </authorList>
    </citation>
    <scope>NUCLEOTIDE SEQUENCE [LARGE SCALE GENOMIC DNA]</scope>
    <source>
        <strain evidence="3 4">Bd21</strain>
    </source>
</reference>
<feature type="region of interest" description="Disordered" evidence="1">
    <location>
        <begin position="126"/>
        <end position="145"/>
    </location>
</feature>
<dbReference type="EMBL" id="CM000882">
    <property type="protein sequence ID" value="KQK01054.1"/>
    <property type="molecule type" value="Genomic_DNA"/>
</dbReference>
<dbReference type="Gramene" id="KQK01054">
    <property type="protein sequence ID" value="KQK01054"/>
    <property type="gene ID" value="BRADI_3g53573v3"/>
</dbReference>
<sequence length="172" mass="18241">MYSAVSATSHRPVAAATGLLFLAVAMHQHIAAGAAPTAGAAVQHVVGGDPGWDVASDVLAWAADTHFAVGDTLWFKHEAAWRRWEAMQERAEAARPRGGVCRLELQLCEPESHRIAPLLPRRRGVEEEDQAAAKAPAPSASSGAPGVAAVAPLPMRRVLLLVFVWCFLLLGV</sequence>
<dbReference type="Gene3D" id="2.60.40.420">
    <property type="entry name" value="Cupredoxins - blue copper proteins"/>
    <property type="match status" value="1"/>
</dbReference>
<keyword evidence="2" id="KW-0732">Signal</keyword>
<organism evidence="3">
    <name type="scientific">Brachypodium distachyon</name>
    <name type="common">Purple false brome</name>
    <name type="synonym">Trachynia distachya</name>
    <dbReference type="NCBI Taxonomy" id="15368"/>
    <lineage>
        <taxon>Eukaryota</taxon>
        <taxon>Viridiplantae</taxon>
        <taxon>Streptophyta</taxon>
        <taxon>Embryophyta</taxon>
        <taxon>Tracheophyta</taxon>
        <taxon>Spermatophyta</taxon>
        <taxon>Magnoliopsida</taxon>
        <taxon>Liliopsida</taxon>
        <taxon>Poales</taxon>
        <taxon>Poaceae</taxon>
        <taxon>BOP clade</taxon>
        <taxon>Pooideae</taxon>
        <taxon>Stipodae</taxon>
        <taxon>Brachypodieae</taxon>
        <taxon>Brachypodium</taxon>
    </lineage>
</organism>
<dbReference type="InParanoid" id="A0A0Q3M9N6"/>
<feature type="compositionally biased region" description="Low complexity" evidence="1">
    <location>
        <begin position="132"/>
        <end position="145"/>
    </location>
</feature>
<reference evidence="3" key="2">
    <citation type="submission" date="2017-06" db="EMBL/GenBank/DDBJ databases">
        <title>WGS assembly of Brachypodium distachyon.</title>
        <authorList>
            <consortium name="The International Brachypodium Initiative"/>
            <person name="Lucas S."/>
            <person name="Harmon-Smith M."/>
            <person name="Lail K."/>
            <person name="Tice H."/>
            <person name="Grimwood J."/>
            <person name="Bruce D."/>
            <person name="Barry K."/>
            <person name="Shu S."/>
            <person name="Lindquist E."/>
            <person name="Wang M."/>
            <person name="Pitluck S."/>
            <person name="Vogel J.P."/>
            <person name="Garvin D.F."/>
            <person name="Mockler T.C."/>
            <person name="Schmutz J."/>
            <person name="Rokhsar D."/>
            <person name="Bevan M.W."/>
        </authorList>
    </citation>
    <scope>NUCLEOTIDE SEQUENCE</scope>
    <source>
        <strain evidence="3">Bd21</strain>
    </source>
</reference>